<keyword evidence="4" id="KW-1185">Reference proteome</keyword>
<gene>
    <name evidence="3" type="ORF">J9B83_13265</name>
</gene>
<keyword evidence="2" id="KW-0812">Transmembrane</keyword>
<keyword evidence="2" id="KW-1133">Transmembrane helix</keyword>
<comment type="caution">
    <text evidence="3">The sequence shown here is derived from an EMBL/GenBank/DDBJ whole genome shotgun (WGS) entry which is preliminary data.</text>
</comment>
<dbReference type="Proteomes" id="UP000679722">
    <property type="component" value="Unassembled WGS sequence"/>
</dbReference>
<dbReference type="InterPro" id="IPR007313">
    <property type="entry name" value="FxsA"/>
</dbReference>
<evidence type="ECO:0000313" key="4">
    <source>
        <dbReference type="Proteomes" id="UP000679722"/>
    </source>
</evidence>
<reference evidence="4" key="2">
    <citation type="submission" date="2023-07" db="EMBL/GenBank/DDBJ databases">
        <title>Marinomonas vulgaris A79, complete genome.</title>
        <authorList>
            <person name="Ying J.-J."/>
        </authorList>
    </citation>
    <scope>NUCLEOTIDE SEQUENCE [LARGE SCALE GENOMIC DNA]</scope>
    <source>
        <strain evidence="4">A79</strain>
    </source>
</reference>
<dbReference type="PANTHER" id="PTHR35335">
    <property type="entry name" value="UPF0716 PROTEIN FXSA"/>
    <property type="match status" value="1"/>
</dbReference>
<dbReference type="EMBL" id="JAGSSV010000023">
    <property type="protein sequence ID" value="MBR7889892.1"/>
    <property type="molecule type" value="Genomic_DNA"/>
</dbReference>
<proteinExistence type="predicted"/>
<dbReference type="PANTHER" id="PTHR35335:SF1">
    <property type="entry name" value="UPF0716 PROTEIN FXSA"/>
    <property type="match status" value="1"/>
</dbReference>
<dbReference type="Pfam" id="PF04186">
    <property type="entry name" value="FxsA"/>
    <property type="match status" value="1"/>
</dbReference>
<dbReference type="RefSeq" id="WP_211537316.1">
    <property type="nucleotide sequence ID" value="NZ_JAGSSV010000023.1"/>
</dbReference>
<accession>A0ABS5HEE8</accession>
<organism evidence="3 4">
    <name type="scientific">Marinomonas vulgaris</name>
    <dbReference type="NCBI Taxonomy" id="2823372"/>
    <lineage>
        <taxon>Bacteria</taxon>
        <taxon>Pseudomonadati</taxon>
        <taxon>Pseudomonadota</taxon>
        <taxon>Gammaproteobacteria</taxon>
        <taxon>Oceanospirillales</taxon>
        <taxon>Oceanospirillaceae</taxon>
        <taxon>Marinomonas</taxon>
    </lineage>
</organism>
<feature type="transmembrane region" description="Helical" evidence="2">
    <location>
        <begin position="66"/>
        <end position="87"/>
    </location>
</feature>
<protein>
    <submittedName>
        <fullName evidence="3">FxsA family protein</fullName>
    </submittedName>
</protein>
<feature type="transmembrane region" description="Helical" evidence="2">
    <location>
        <begin position="93"/>
        <end position="113"/>
    </location>
</feature>
<reference evidence="3 4" key="1">
    <citation type="submission" date="2021-04" db="EMBL/GenBank/DDBJ databases">
        <authorList>
            <person name="Sun C."/>
        </authorList>
    </citation>
    <scope>NUCLEOTIDE SEQUENCE [LARGE SCALE GENOMIC DNA]</scope>
    <source>
        <strain evidence="3 4">A79</strain>
    </source>
</reference>
<feature type="transmembrane region" description="Helical" evidence="2">
    <location>
        <begin position="26"/>
        <end position="46"/>
    </location>
</feature>
<evidence type="ECO:0000313" key="3">
    <source>
        <dbReference type="EMBL" id="MBR7889892.1"/>
    </source>
</evidence>
<evidence type="ECO:0000256" key="2">
    <source>
        <dbReference type="SAM" id="Phobius"/>
    </source>
</evidence>
<name>A0ABS5HEE8_9GAMM</name>
<evidence type="ECO:0000256" key="1">
    <source>
        <dbReference type="SAM" id="MobiDB-lite"/>
    </source>
</evidence>
<feature type="compositionally biased region" description="Polar residues" evidence="1">
    <location>
        <begin position="132"/>
        <end position="143"/>
    </location>
</feature>
<keyword evidence="2" id="KW-0472">Membrane</keyword>
<dbReference type="NCBIfam" id="NF008528">
    <property type="entry name" value="PRK11463.1-2"/>
    <property type="match status" value="1"/>
</dbReference>
<sequence length="166" mass="18015">MRFALLLFILVPIVEMTVLIQVGSKIGSLSTVGLVFLTAIVGVTLIRKQGLETSMKAQEKMRRGELPAAEVAEGMMLILAGLCLLIPGFVTDAIGGLLLVPPLRKLFAAGIVVKLMSSMMAKGTQWRSGAQSSYQSHYRSQTRTDSDGEIIEGEYVNEDTDLIDKK</sequence>
<feature type="region of interest" description="Disordered" evidence="1">
    <location>
        <begin position="132"/>
        <end position="151"/>
    </location>
</feature>